<dbReference type="SMART" id="SM00354">
    <property type="entry name" value="HTH_LACI"/>
    <property type="match status" value="1"/>
</dbReference>
<dbReference type="PANTHER" id="PTHR30146:SF95">
    <property type="entry name" value="RIBOSE OPERON REPRESSOR"/>
    <property type="match status" value="1"/>
</dbReference>
<evidence type="ECO:0000259" key="5">
    <source>
        <dbReference type="PROSITE" id="PS50932"/>
    </source>
</evidence>
<evidence type="ECO:0000313" key="7">
    <source>
        <dbReference type="Proteomes" id="UP000037193"/>
    </source>
</evidence>
<dbReference type="InterPro" id="IPR028082">
    <property type="entry name" value="Peripla_BP_I"/>
</dbReference>
<protein>
    <submittedName>
        <fullName evidence="6">Sucrose operon repressor</fullName>
    </submittedName>
</protein>
<dbReference type="RefSeq" id="WP_052789041.1">
    <property type="nucleotide sequence ID" value="NZ_AVQD01000003.1"/>
</dbReference>
<sequence>MVTIVDVAQAAGVSKNTVSRYLNQRGYISDKTRAAIQAAIDELHYQPNQIARSLYTHKTNLIGLVIPDVEHPFFSAITAQIEDELDARGYKMILCNTLHSSKKERKYLDLLIANKVDGIIIGSHSIDINYSDIDAPIVALDRNLSEDIPVVAADHAKGGEIAADAFIEHGCHKVIQLVSSGYVKTPSSKRHEVFTKRMCEAGITCIVQELQLNQFEFQTYLKTADEILDSYPGLDGVFSADPVTAAIQRQALARGMRIPDDIFMFGYDGTFLAEAVFPPLPTVAQPYDQIAKTVVDVLMKKINGEKLEKMSYIIPISGRNMPAVSN</sequence>
<dbReference type="EMBL" id="AVQD01000003">
    <property type="protein sequence ID" value="KOA42887.1"/>
    <property type="molecule type" value="Genomic_DNA"/>
</dbReference>
<dbReference type="PANTHER" id="PTHR30146">
    <property type="entry name" value="LACI-RELATED TRANSCRIPTIONAL REPRESSOR"/>
    <property type="match status" value="1"/>
</dbReference>
<keyword evidence="3" id="KW-0238">DNA-binding</keyword>
<dbReference type="CDD" id="cd01392">
    <property type="entry name" value="HTH_LacI"/>
    <property type="match status" value="1"/>
</dbReference>
<dbReference type="InterPro" id="IPR000843">
    <property type="entry name" value="HTH_LacI"/>
</dbReference>
<dbReference type="AlphaFoldDB" id="A0A0L7B5Z3"/>
<evidence type="ECO:0000256" key="1">
    <source>
        <dbReference type="ARBA" id="ARBA00022491"/>
    </source>
</evidence>
<accession>A0A0L7B5Z3</accession>
<keyword evidence="2" id="KW-0805">Transcription regulation</keyword>
<dbReference type="Proteomes" id="UP000037193">
    <property type="component" value="Unassembled WGS sequence"/>
</dbReference>
<dbReference type="Gene3D" id="1.10.260.40">
    <property type="entry name" value="lambda repressor-like DNA-binding domains"/>
    <property type="match status" value="1"/>
</dbReference>
<keyword evidence="4" id="KW-0804">Transcription</keyword>
<evidence type="ECO:0000256" key="4">
    <source>
        <dbReference type="ARBA" id="ARBA00023163"/>
    </source>
</evidence>
<dbReference type="PROSITE" id="PS50932">
    <property type="entry name" value="HTH_LACI_2"/>
    <property type="match status" value="1"/>
</dbReference>
<organism evidence="6 7">
    <name type="scientific">Bifidobacterium breve MCC 1128</name>
    <dbReference type="NCBI Taxonomy" id="1365965"/>
    <lineage>
        <taxon>Bacteria</taxon>
        <taxon>Bacillati</taxon>
        <taxon>Actinomycetota</taxon>
        <taxon>Actinomycetes</taxon>
        <taxon>Bifidobacteriales</taxon>
        <taxon>Bifidobacteriaceae</taxon>
        <taxon>Bifidobacterium</taxon>
    </lineage>
</organism>
<name>A0A0L7B5Z3_BIFBR</name>
<evidence type="ECO:0000256" key="2">
    <source>
        <dbReference type="ARBA" id="ARBA00023015"/>
    </source>
</evidence>
<dbReference type="PRINTS" id="PR00036">
    <property type="entry name" value="HTHLACI"/>
</dbReference>
<dbReference type="GO" id="GO:0003700">
    <property type="term" value="F:DNA-binding transcription factor activity"/>
    <property type="evidence" value="ECO:0007669"/>
    <property type="project" value="TreeGrafter"/>
</dbReference>
<feature type="domain" description="HTH lacI-type" evidence="5">
    <location>
        <begin position="2"/>
        <end position="56"/>
    </location>
</feature>
<dbReference type="Pfam" id="PF00356">
    <property type="entry name" value="LacI"/>
    <property type="match status" value="1"/>
</dbReference>
<keyword evidence="1" id="KW-0678">Repressor</keyword>
<dbReference type="InterPro" id="IPR010982">
    <property type="entry name" value="Lambda_DNA-bd_dom_sf"/>
</dbReference>
<dbReference type="SUPFAM" id="SSF47413">
    <property type="entry name" value="lambda repressor-like DNA-binding domains"/>
    <property type="match status" value="1"/>
</dbReference>
<dbReference type="GO" id="GO:0000976">
    <property type="term" value="F:transcription cis-regulatory region binding"/>
    <property type="evidence" value="ECO:0007669"/>
    <property type="project" value="TreeGrafter"/>
</dbReference>
<dbReference type="PATRIC" id="fig|1365965.3.peg.147"/>
<proteinExistence type="predicted"/>
<gene>
    <name evidence="6" type="ORF">BBM1128_00750</name>
</gene>
<comment type="caution">
    <text evidence="6">The sequence shown here is derived from an EMBL/GenBank/DDBJ whole genome shotgun (WGS) entry which is preliminary data.</text>
</comment>
<dbReference type="SUPFAM" id="SSF53822">
    <property type="entry name" value="Periplasmic binding protein-like I"/>
    <property type="match status" value="1"/>
</dbReference>
<dbReference type="Gene3D" id="3.40.50.2300">
    <property type="match status" value="2"/>
</dbReference>
<reference evidence="6 7" key="1">
    <citation type="journal article" date="2015" name="Int J Genomics">
        <title>Comparative Genomics Revealed Genetic Diversity and Species/Strain-Level Differences in Carbohydrate Metabolism of Three Probiotic Bifidobacterial Species.</title>
        <authorList>
            <person name="Odamaki T."/>
            <person name="Horigome A."/>
            <person name="Sugahara H."/>
            <person name="Hashikura N."/>
            <person name="Minami J."/>
            <person name="Xiao J.Z."/>
            <person name="Abe F."/>
        </authorList>
    </citation>
    <scope>NUCLEOTIDE SEQUENCE [LARGE SCALE GENOMIC DNA]</scope>
    <source>
        <strain evidence="6 7">MCC 1128</strain>
    </source>
</reference>
<dbReference type="Pfam" id="PF00532">
    <property type="entry name" value="Peripla_BP_1"/>
    <property type="match status" value="1"/>
</dbReference>
<evidence type="ECO:0000313" key="6">
    <source>
        <dbReference type="EMBL" id="KOA42887.1"/>
    </source>
</evidence>
<dbReference type="PROSITE" id="PS00356">
    <property type="entry name" value="HTH_LACI_1"/>
    <property type="match status" value="1"/>
</dbReference>
<evidence type="ECO:0000256" key="3">
    <source>
        <dbReference type="ARBA" id="ARBA00023125"/>
    </source>
</evidence>
<dbReference type="CDD" id="cd06291">
    <property type="entry name" value="PBP1_Qymf-like"/>
    <property type="match status" value="1"/>
</dbReference>
<dbReference type="InterPro" id="IPR001761">
    <property type="entry name" value="Peripla_BP/Lac1_sug-bd_dom"/>
</dbReference>